<evidence type="ECO:0000256" key="1">
    <source>
        <dbReference type="SAM" id="SignalP"/>
    </source>
</evidence>
<keyword evidence="1" id="KW-0732">Signal</keyword>
<dbReference type="GeneID" id="106469369"/>
<gene>
    <name evidence="3" type="primary">LOC106469369</name>
</gene>
<proteinExistence type="predicted"/>
<dbReference type="RefSeq" id="XP_013785314.1">
    <property type="nucleotide sequence ID" value="XM_013929860.2"/>
</dbReference>
<feature type="signal peptide" evidence="1">
    <location>
        <begin position="1"/>
        <end position="20"/>
    </location>
</feature>
<sequence length="415" mass="46862">MNLLLVTLVSYVFIAGSVEGKGPGQRLLCSSKFPRFVDCLSKYGHFKLNQTYWECRERSSPNVHDSKFFKFVCIDHGVRRTFGECIHEKQQPEPLPLIPEECTKLYGGRLARLGKRVRQYICSNKARYDCIRSNSPSEKLEVMDKCRQMAFPDVSADEFFGVLCDNSDPSVVESSGEWGLCMKNNTKSTRGVGGPLSFIPECHRVPSSSISKKRIQQAQLEDKGKQVQKFLCGNRARYDCIRQRAPSKELTMLDGCMKKSFPGVSTDEFLDVICTDPDSQTMSRTSQWAACVIENTNEATRKGSLPYYMQECQNAVTPTTTKETPVVLTVRALIVRNFFCGNWSRYECLKHEAPRDVQTILLSCSGLADEELKETLCSSDDDHNQFINKWVDCVRSGVLRTQAGQTSTFLEKCVA</sequence>
<name>A0ABM1BN31_LIMPO</name>
<accession>A0ABM1BN31</accession>
<feature type="chain" id="PRO_5046531763" evidence="1">
    <location>
        <begin position="21"/>
        <end position="415"/>
    </location>
</feature>
<dbReference type="Proteomes" id="UP000694941">
    <property type="component" value="Unplaced"/>
</dbReference>
<reference evidence="3" key="1">
    <citation type="submission" date="2025-08" db="UniProtKB">
        <authorList>
            <consortium name="RefSeq"/>
        </authorList>
    </citation>
    <scope>IDENTIFICATION</scope>
    <source>
        <tissue evidence="3">Muscle</tissue>
    </source>
</reference>
<evidence type="ECO:0000313" key="3">
    <source>
        <dbReference type="RefSeq" id="XP_013785314.1"/>
    </source>
</evidence>
<keyword evidence="2" id="KW-1185">Reference proteome</keyword>
<protein>
    <submittedName>
        <fullName evidence="3">Uncharacterized protein LOC106469369</fullName>
    </submittedName>
</protein>
<organism evidence="2 3">
    <name type="scientific">Limulus polyphemus</name>
    <name type="common">Atlantic horseshoe crab</name>
    <dbReference type="NCBI Taxonomy" id="6850"/>
    <lineage>
        <taxon>Eukaryota</taxon>
        <taxon>Metazoa</taxon>
        <taxon>Ecdysozoa</taxon>
        <taxon>Arthropoda</taxon>
        <taxon>Chelicerata</taxon>
        <taxon>Merostomata</taxon>
        <taxon>Xiphosura</taxon>
        <taxon>Limulidae</taxon>
        <taxon>Limulus</taxon>
    </lineage>
</organism>
<evidence type="ECO:0000313" key="2">
    <source>
        <dbReference type="Proteomes" id="UP000694941"/>
    </source>
</evidence>